<dbReference type="GO" id="GO:0003690">
    <property type="term" value="F:double-stranded DNA binding"/>
    <property type="evidence" value="ECO:0007669"/>
    <property type="project" value="TreeGrafter"/>
</dbReference>
<keyword evidence="6" id="KW-0346">Stress response</keyword>
<evidence type="ECO:0000256" key="3">
    <source>
        <dbReference type="PROSITE-ProRule" id="PRU00358"/>
    </source>
</evidence>
<dbReference type="GO" id="GO:0005634">
    <property type="term" value="C:nucleus"/>
    <property type="evidence" value="ECO:0007669"/>
    <property type="project" value="UniProtKB-SubCell"/>
</dbReference>
<keyword evidence="7" id="KW-1185">Reference proteome</keyword>
<dbReference type="PROSITE" id="PS51015">
    <property type="entry name" value="YDG"/>
    <property type="match status" value="1"/>
</dbReference>
<dbReference type="SMART" id="SM00466">
    <property type="entry name" value="SRA"/>
    <property type="match status" value="1"/>
</dbReference>
<gene>
    <name evidence="6" type="ORF">F3Y22_tig00111741pilonHSYRG00032</name>
</gene>
<dbReference type="Pfam" id="PF02182">
    <property type="entry name" value="SAD_SRA"/>
    <property type="match status" value="1"/>
</dbReference>
<evidence type="ECO:0000256" key="4">
    <source>
        <dbReference type="SAM" id="MobiDB-lite"/>
    </source>
</evidence>
<evidence type="ECO:0000259" key="5">
    <source>
        <dbReference type="PROSITE" id="PS51015"/>
    </source>
</evidence>
<comment type="caution">
    <text evidence="6">The sequence shown here is derived from an EMBL/GenBank/DDBJ whole genome shotgun (WGS) entry which is preliminary data.</text>
</comment>
<dbReference type="InterPro" id="IPR051357">
    <property type="entry name" value="H3K9_HMTase_SUVAR3-9"/>
</dbReference>
<keyword evidence="2 3" id="KW-0539">Nucleus</keyword>
<dbReference type="PANTHER" id="PTHR45660:SF73">
    <property type="entry name" value="HISTONE-LYSINE N-METHYLTRANSFERASE, H3 LYSINE-9 SPECIFIC SUVH1"/>
    <property type="match status" value="1"/>
</dbReference>
<dbReference type="InterPro" id="IPR036987">
    <property type="entry name" value="SRA-YDG_sf"/>
</dbReference>
<reference evidence="6" key="1">
    <citation type="submission" date="2019-09" db="EMBL/GenBank/DDBJ databases">
        <title>Draft genome information of white flower Hibiscus syriacus.</title>
        <authorList>
            <person name="Kim Y.-M."/>
        </authorList>
    </citation>
    <scope>NUCLEOTIDE SEQUENCE [LARGE SCALE GENOMIC DNA]</scope>
    <source>
        <strain evidence="6">YM2019G1</strain>
    </source>
</reference>
<dbReference type="GO" id="GO:0000775">
    <property type="term" value="C:chromosome, centromeric region"/>
    <property type="evidence" value="ECO:0007669"/>
    <property type="project" value="UniProtKB-SubCell"/>
</dbReference>
<dbReference type="PANTHER" id="PTHR45660">
    <property type="entry name" value="HISTONE-LYSINE N-METHYLTRANSFERASE SETMAR"/>
    <property type="match status" value="1"/>
</dbReference>
<dbReference type="SUPFAM" id="SSF88697">
    <property type="entry name" value="PUA domain-like"/>
    <property type="match status" value="1"/>
</dbReference>
<organism evidence="6 7">
    <name type="scientific">Hibiscus syriacus</name>
    <name type="common">Rose of Sharon</name>
    <dbReference type="NCBI Taxonomy" id="106335"/>
    <lineage>
        <taxon>Eukaryota</taxon>
        <taxon>Viridiplantae</taxon>
        <taxon>Streptophyta</taxon>
        <taxon>Embryophyta</taxon>
        <taxon>Tracheophyta</taxon>
        <taxon>Spermatophyta</taxon>
        <taxon>Magnoliopsida</taxon>
        <taxon>eudicotyledons</taxon>
        <taxon>Gunneridae</taxon>
        <taxon>Pentapetalae</taxon>
        <taxon>rosids</taxon>
        <taxon>malvids</taxon>
        <taxon>Malvales</taxon>
        <taxon>Malvaceae</taxon>
        <taxon>Malvoideae</taxon>
        <taxon>Hibiscus</taxon>
    </lineage>
</organism>
<dbReference type="AlphaFoldDB" id="A0A6A2YGM6"/>
<name>A0A6A2YGM6_HIBSY</name>
<dbReference type="Gene3D" id="2.30.280.10">
    <property type="entry name" value="SRA-YDG"/>
    <property type="match status" value="1"/>
</dbReference>
<dbReference type="EMBL" id="VEPZ02001415">
    <property type="protein sequence ID" value="KAE8674627.1"/>
    <property type="molecule type" value="Genomic_DNA"/>
</dbReference>
<proteinExistence type="predicted"/>
<dbReference type="Proteomes" id="UP000436088">
    <property type="component" value="Unassembled WGS sequence"/>
</dbReference>
<feature type="region of interest" description="Disordered" evidence="4">
    <location>
        <begin position="17"/>
        <end position="41"/>
    </location>
</feature>
<evidence type="ECO:0000256" key="2">
    <source>
        <dbReference type="ARBA" id="ARBA00023242"/>
    </source>
</evidence>
<protein>
    <submittedName>
        <fullName evidence="6">Heat shock protein 70 (Hsp 70) family protein isoform 1</fullName>
    </submittedName>
</protein>
<evidence type="ECO:0000313" key="7">
    <source>
        <dbReference type="Proteomes" id="UP000436088"/>
    </source>
</evidence>
<evidence type="ECO:0000256" key="1">
    <source>
        <dbReference type="ARBA" id="ARBA00004584"/>
    </source>
</evidence>
<accession>A0A6A2YGM6</accession>
<dbReference type="InterPro" id="IPR003105">
    <property type="entry name" value="SRA_YDG"/>
</dbReference>
<feature type="domain" description="YDG" evidence="5">
    <location>
        <begin position="96"/>
        <end position="201"/>
    </location>
</feature>
<comment type="subcellular location">
    <subcellularLocation>
        <location evidence="1">Chromosome</location>
        <location evidence="1">Centromere</location>
    </subcellularLocation>
    <subcellularLocation>
        <location evidence="3">Nucleus</location>
    </subcellularLocation>
</comment>
<sequence>MPGLNQDEFYPAMPIQSFRAEPPTSNGQNVHEHKSAGSSSIKKKMKKRKVFEFAFTTVTDFNPGISLSERDDGNRELVENVLWRFDALRTKLSQMEDNDEPQYGIIKHSVLKDSNIMMSKGERTNARKRIGVVHGERVAVSIISSEGYDDDVEDPDVLVYTGHGRNASGDKEVSDHKLVRGNLALERSLHRANEVRVIRGL</sequence>
<dbReference type="InterPro" id="IPR015947">
    <property type="entry name" value="PUA-like_sf"/>
</dbReference>
<evidence type="ECO:0000313" key="6">
    <source>
        <dbReference type="EMBL" id="KAE8674627.1"/>
    </source>
</evidence>